<gene>
    <name evidence="2" type="ORF">chiPu_0025210</name>
</gene>
<keyword evidence="3" id="KW-1185">Reference proteome</keyword>
<protein>
    <submittedName>
        <fullName evidence="2">Uncharacterized protein</fullName>
    </submittedName>
</protein>
<dbReference type="EMBL" id="BEZZ01054170">
    <property type="protein sequence ID" value="GCC41216.1"/>
    <property type="molecule type" value="Genomic_DNA"/>
</dbReference>
<proteinExistence type="predicted"/>
<evidence type="ECO:0000256" key="1">
    <source>
        <dbReference type="SAM" id="MobiDB-lite"/>
    </source>
</evidence>
<feature type="region of interest" description="Disordered" evidence="1">
    <location>
        <begin position="62"/>
        <end position="81"/>
    </location>
</feature>
<sequence length="133" mass="14859">MACSINRTRAGLRPNNKQIVEVSSQHGLRECFQSISGLQSRRDAALLEQEHPSHFVMEQHRNLVVPNEKPPADPSETLEPEKEAVRFSASQVTDSRWIGRKPAVTTCQSVVLSCHQSVEGEVGSRARREGRDD</sequence>
<reference evidence="2 3" key="1">
    <citation type="journal article" date="2018" name="Nat. Ecol. Evol.">
        <title>Shark genomes provide insights into elasmobranch evolution and the origin of vertebrates.</title>
        <authorList>
            <person name="Hara Y"/>
            <person name="Yamaguchi K"/>
            <person name="Onimaru K"/>
            <person name="Kadota M"/>
            <person name="Koyanagi M"/>
            <person name="Keeley SD"/>
            <person name="Tatsumi K"/>
            <person name="Tanaka K"/>
            <person name="Motone F"/>
            <person name="Kageyama Y"/>
            <person name="Nozu R"/>
            <person name="Adachi N"/>
            <person name="Nishimura O"/>
            <person name="Nakagawa R"/>
            <person name="Tanegashima C"/>
            <person name="Kiyatake I"/>
            <person name="Matsumoto R"/>
            <person name="Murakumo K"/>
            <person name="Nishida K"/>
            <person name="Terakita A"/>
            <person name="Kuratani S"/>
            <person name="Sato K"/>
            <person name="Hyodo S Kuraku.S."/>
        </authorList>
    </citation>
    <scope>NUCLEOTIDE SEQUENCE [LARGE SCALE GENOMIC DNA]</scope>
</reference>
<dbReference type="Proteomes" id="UP000287033">
    <property type="component" value="Unassembled WGS sequence"/>
</dbReference>
<name>A0A401TF21_CHIPU</name>
<evidence type="ECO:0000313" key="3">
    <source>
        <dbReference type="Proteomes" id="UP000287033"/>
    </source>
</evidence>
<dbReference type="AlphaFoldDB" id="A0A401TF21"/>
<organism evidence="2 3">
    <name type="scientific">Chiloscyllium punctatum</name>
    <name type="common">Brownbanded bambooshark</name>
    <name type="synonym">Hemiscyllium punctatum</name>
    <dbReference type="NCBI Taxonomy" id="137246"/>
    <lineage>
        <taxon>Eukaryota</taxon>
        <taxon>Metazoa</taxon>
        <taxon>Chordata</taxon>
        <taxon>Craniata</taxon>
        <taxon>Vertebrata</taxon>
        <taxon>Chondrichthyes</taxon>
        <taxon>Elasmobranchii</taxon>
        <taxon>Galeomorphii</taxon>
        <taxon>Galeoidea</taxon>
        <taxon>Orectolobiformes</taxon>
        <taxon>Hemiscylliidae</taxon>
        <taxon>Chiloscyllium</taxon>
    </lineage>
</organism>
<accession>A0A401TF21</accession>
<evidence type="ECO:0000313" key="2">
    <source>
        <dbReference type="EMBL" id="GCC41216.1"/>
    </source>
</evidence>
<comment type="caution">
    <text evidence="2">The sequence shown here is derived from an EMBL/GenBank/DDBJ whole genome shotgun (WGS) entry which is preliminary data.</text>
</comment>